<evidence type="ECO:0000256" key="3">
    <source>
        <dbReference type="ARBA" id="ARBA00022490"/>
    </source>
</evidence>
<dbReference type="GO" id="GO:0004674">
    <property type="term" value="F:protein serine/threonine kinase activity"/>
    <property type="evidence" value="ECO:0007669"/>
    <property type="project" value="TreeGrafter"/>
</dbReference>
<evidence type="ECO:0000259" key="12">
    <source>
        <dbReference type="PROSITE" id="PS51456"/>
    </source>
</evidence>
<comment type="subcellular location">
    <subcellularLocation>
        <location evidence="2">Cell projection</location>
    </subcellularLocation>
    <subcellularLocation>
        <location evidence="1">Cytoplasm</location>
        <location evidence="1">Cytoskeleton</location>
    </subcellularLocation>
</comment>
<reference evidence="13 14" key="1">
    <citation type="submission" date="2014-04" db="EMBL/GenBank/DDBJ databases">
        <title>Genome evolution of avian class.</title>
        <authorList>
            <person name="Zhang G."/>
            <person name="Li C."/>
        </authorList>
    </citation>
    <scope>NUCLEOTIDE SEQUENCE [LARGE SCALE GENOMIC DNA]</scope>
    <source>
        <strain evidence="13">BGI_N333</strain>
    </source>
</reference>
<feature type="region of interest" description="Actin-binding" evidence="11">
    <location>
        <begin position="447"/>
        <end position="469"/>
    </location>
</feature>
<feature type="non-terminal residue" evidence="13">
    <location>
        <position position="513"/>
    </location>
</feature>
<keyword evidence="5 11" id="KW-0547">Nucleotide-binding</keyword>
<dbReference type="GO" id="GO:0042995">
    <property type="term" value="C:cell projection"/>
    <property type="evidence" value="ECO:0007669"/>
    <property type="project" value="UniProtKB-SubCell"/>
</dbReference>
<evidence type="ECO:0000313" key="14">
    <source>
        <dbReference type="Proteomes" id="UP000053840"/>
    </source>
</evidence>
<gene>
    <name evidence="13" type="ORF">N333_13022</name>
</gene>
<dbReference type="Gene3D" id="3.40.850.10">
    <property type="entry name" value="Kinesin motor domain"/>
    <property type="match status" value="1"/>
</dbReference>
<dbReference type="GO" id="GO:0030832">
    <property type="term" value="P:regulation of actin filament length"/>
    <property type="evidence" value="ECO:0007669"/>
    <property type="project" value="TreeGrafter"/>
</dbReference>
<dbReference type="Gene3D" id="1.10.10.820">
    <property type="match status" value="1"/>
</dbReference>
<dbReference type="InterPro" id="IPR001609">
    <property type="entry name" value="Myosin_head_motor_dom-like"/>
</dbReference>
<accession>A0A091S3V1</accession>
<dbReference type="PANTHER" id="PTHR46256">
    <property type="entry name" value="AGAP011099-PA"/>
    <property type="match status" value="1"/>
</dbReference>
<dbReference type="PANTHER" id="PTHR46256:SF5">
    <property type="entry name" value="MYOSIN-IIIB-LIKE"/>
    <property type="match status" value="1"/>
</dbReference>
<evidence type="ECO:0000256" key="2">
    <source>
        <dbReference type="ARBA" id="ARBA00004316"/>
    </source>
</evidence>
<organism evidence="13 14">
    <name type="scientific">Nestor notabilis</name>
    <name type="common">Kea</name>
    <dbReference type="NCBI Taxonomy" id="176057"/>
    <lineage>
        <taxon>Eukaryota</taxon>
        <taxon>Metazoa</taxon>
        <taxon>Chordata</taxon>
        <taxon>Craniata</taxon>
        <taxon>Vertebrata</taxon>
        <taxon>Euteleostomi</taxon>
        <taxon>Archelosauria</taxon>
        <taxon>Archosauria</taxon>
        <taxon>Dinosauria</taxon>
        <taxon>Saurischia</taxon>
        <taxon>Theropoda</taxon>
        <taxon>Coelurosauria</taxon>
        <taxon>Aves</taxon>
        <taxon>Neognathae</taxon>
        <taxon>Neoaves</taxon>
        <taxon>Telluraves</taxon>
        <taxon>Australaves</taxon>
        <taxon>Psittaciformes</taxon>
        <taxon>Psittacidae</taxon>
        <taxon>Nestor</taxon>
    </lineage>
</organism>
<evidence type="ECO:0000256" key="8">
    <source>
        <dbReference type="ARBA" id="ARBA00023175"/>
    </source>
</evidence>
<evidence type="ECO:0000256" key="6">
    <source>
        <dbReference type="ARBA" id="ARBA00022840"/>
    </source>
</evidence>
<evidence type="ECO:0000256" key="4">
    <source>
        <dbReference type="ARBA" id="ARBA00022737"/>
    </source>
</evidence>
<evidence type="ECO:0000256" key="5">
    <source>
        <dbReference type="ARBA" id="ARBA00022741"/>
    </source>
</evidence>
<dbReference type="GO" id="GO:0003779">
    <property type="term" value="F:actin binding"/>
    <property type="evidence" value="ECO:0007669"/>
    <property type="project" value="UniProtKB-KW"/>
</dbReference>
<evidence type="ECO:0000313" key="13">
    <source>
        <dbReference type="EMBL" id="KFQ50427.1"/>
    </source>
</evidence>
<dbReference type="InterPro" id="IPR052409">
    <property type="entry name" value="Myosin-III_kinase_activity"/>
</dbReference>
<dbReference type="Proteomes" id="UP000053840">
    <property type="component" value="Unassembled WGS sequence"/>
</dbReference>
<keyword evidence="3" id="KW-0963">Cytoplasm</keyword>
<keyword evidence="8 11" id="KW-0505">Motor protein</keyword>
<dbReference type="PRINTS" id="PR00193">
    <property type="entry name" value="MYOSINHEAVY"/>
</dbReference>
<dbReference type="Gene3D" id="1.20.120.720">
    <property type="entry name" value="Myosin VI head, motor domain, U50 subdomain"/>
    <property type="match status" value="1"/>
</dbReference>
<evidence type="ECO:0000256" key="9">
    <source>
        <dbReference type="ARBA" id="ARBA00023212"/>
    </source>
</evidence>
<comment type="similarity">
    <text evidence="11">Belongs to the TRAFAC class myosin-kinesin ATPase superfamily. Myosin family.</text>
</comment>
<evidence type="ECO:0000256" key="7">
    <source>
        <dbReference type="ARBA" id="ARBA00023123"/>
    </source>
</evidence>
<protein>
    <submittedName>
        <fullName evidence="13">Myosin-I heavy chain</fullName>
    </submittedName>
</protein>
<dbReference type="GO" id="GO:0005524">
    <property type="term" value="F:ATP binding"/>
    <property type="evidence" value="ECO:0007669"/>
    <property type="project" value="UniProtKB-UniRule"/>
</dbReference>
<feature type="non-terminal residue" evidence="13">
    <location>
        <position position="1"/>
    </location>
</feature>
<feature type="domain" description="Myosin motor" evidence="12">
    <location>
        <begin position="1"/>
        <end position="513"/>
    </location>
</feature>
<dbReference type="InterPro" id="IPR027417">
    <property type="entry name" value="P-loop_NTPase"/>
</dbReference>
<proteinExistence type="inferred from homology"/>
<dbReference type="InterPro" id="IPR036961">
    <property type="entry name" value="Kinesin_motor_dom_sf"/>
</dbReference>
<dbReference type="SUPFAM" id="SSF52540">
    <property type="entry name" value="P-loop containing nucleoside triphosphate hydrolases"/>
    <property type="match status" value="1"/>
</dbReference>
<keyword evidence="14" id="KW-1185">Reference proteome</keyword>
<name>A0A091S3V1_NESNO</name>
<evidence type="ECO:0000256" key="10">
    <source>
        <dbReference type="ARBA" id="ARBA00023273"/>
    </source>
</evidence>
<dbReference type="SMART" id="SM00242">
    <property type="entry name" value="MYSc"/>
    <property type="match status" value="1"/>
</dbReference>
<evidence type="ECO:0000256" key="1">
    <source>
        <dbReference type="ARBA" id="ARBA00004245"/>
    </source>
</evidence>
<dbReference type="EMBL" id="KK940691">
    <property type="protein sequence ID" value="KFQ50427.1"/>
    <property type="molecule type" value="Genomic_DNA"/>
</dbReference>
<feature type="binding site" evidence="11">
    <location>
        <begin position="2"/>
        <end position="9"/>
    </location>
    <ligand>
        <name>ATP</name>
        <dbReference type="ChEBI" id="CHEBI:30616"/>
    </ligand>
</feature>
<dbReference type="PROSITE" id="PS51456">
    <property type="entry name" value="MYOSIN_MOTOR"/>
    <property type="match status" value="1"/>
</dbReference>
<keyword evidence="6 11" id="KW-0067">ATP-binding</keyword>
<dbReference type="GO" id="GO:0000146">
    <property type="term" value="F:microfilament motor activity"/>
    <property type="evidence" value="ECO:0007669"/>
    <property type="project" value="TreeGrafter"/>
</dbReference>
<evidence type="ECO:0000256" key="11">
    <source>
        <dbReference type="PROSITE-ProRule" id="PRU00782"/>
    </source>
</evidence>
<keyword evidence="11" id="KW-0009">Actin-binding</keyword>
<dbReference type="GO" id="GO:0016459">
    <property type="term" value="C:myosin complex"/>
    <property type="evidence" value="ECO:0007669"/>
    <property type="project" value="UniProtKB-KW"/>
</dbReference>
<dbReference type="Gene3D" id="1.20.58.530">
    <property type="match status" value="1"/>
</dbReference>
<keyword evidence="9" id="KW-0206">Cytoskeleton</keyword>
<keyword evidence="7 11" id="KW-0518">Myosin</keyword>
<dbReference type="Pfam" id="PF00063">
    <property type="entry name" value="Myosin_head"/>
    <property type="match status" value="1"/>
</dbReference>
<keyword evidence="4" id="KW-0677">Repeat</keyword>
<sequence>SGESGAGKTESTKLLLQHIMNLCKGNSQLEQQILQVNPLLEAFGNAQTAMNDNSSRFGKYIQLRFHKNTVQGAKLSEYLLEKSRVVQQDAGERNFHIFYYMFAGLSSEEKEIYGLLDPSLYRYVSGRFGTQDTAQRWKHKYKEVCNALDMVGFQEQEQVDMQAILAGVLSLGNVTFEPEESNGSAKVSEASRGWLKVAAVSGCIEPACVLFSALLWRPSVSCCCSFCADARDSIAKVAYGRVFGWIVCKINELLAENVDSEVELREIGILDIFGFENFAVNRFEQFCINLANEQLQHFFNHHIFQLEQAAYKEEDLPWETITFNNNEPVLDLLLAKPLGLLSLLDEQSAFPQATDKTFVDKLNSSFKGNLHFQPGRGRVLAFSIIHYAGKVQYTAKGFLEKNRDTLPANVRGLFVNSITPLLSVLFKGKSFCFAALLIFPCSHQHSLMVLMERMYSANPHFVRCIKPNSQKEPGVMDSQVVLQQLRYNGLLETIRIRRDGFSWRPSFEECAER</sequence>
<dbReference type="AlphaFoldDB" id="A0A091S3V1"/>
<keyword evidence="10" id="KW-0966">Cell projection</keyword>